<keyword evidence="6" id="KW-1185">Reference proteome</keyword>
<organism evidence="5 6">
    <name type="scientific">Oceanispirochaeta crateris</name>
    <dbReference type="NCBI Taxonomy" id="2518645"/>
    <lineage>
        <taxon>Bacteria</taxon>
        <taxon>Pseudomonadati</taxon>
        <taxon>Spirochaetota</taxon>
        <taxon>Spirochaetia</taxon>
        <taxon>Spirochaetales</taxon>
        <taxon>Spirochaetaceae</taxon>
        <taxon>Oceanispirochaeta</taxon>
    </lineage>
</organism>
<dbReference type="KEGG" id="ock:EXM22_16185"/>
<evidence type="ECO:0000313" key="5">
    <source>
        <dbReference type="EMBL" id="QEN09443.1"/>
    </source>
</evidence>
<dbReference type="SMART" id="SM00342">
    <property type="entry name" value="HTH_ARAC"/>
    <property type="match status" value="1"/>
</dbReference>
<dbReference type="PROSITE" id="PS01124">
    <property type="entry name" value="HTH_ARAC_FAMILY_2"/>
    <property type="match status" value="1"/>
</dbReference>
<dbReference type="InterPro" id="IPR020449">
    <property type="entry name" value="Tscrpt_reg_AraC-type_HTH"/>
</dbReference>
<dbReference type="Pfam" id="PF12833">
    <property type="entry name" value="HTH_18"/>
    <property type="match status" value="1"/>
</dbReference>
<dbReference type="InterPro" id="IPR014710">
    <property type="entry name" value="RmlC-like_jellyroll"/>
</dbReference>
<dbReference type="PRINTS" id="PR00032">
    <property type="entry name" value="HTHARAC"/>
</dbReference>
<dbReference type="InterPro" id="IPR018060">
    <property type="entry name" value="HTH_AraC"/>
</dbReference>
<dbReference type="GO" id="GO:0043565">
    <property type="term" value="F:sequence-specific DNA binding"/>
    <property type="evidence" value="ECO:0007669"/>
    <property type="project" value="InterPro"/>
</dbReference>
<dbReference type="PANTHER" id="PTHR43280:SF28">
    <property type="entry name" value="HTH-TYPE TRANSCRIPTIONAL ACTIVATOR RHAS"/>
    <property type="match status" value="1"/>
</dbReference>
<reference evidence="5 6" key="1">
    <citation type="submission" date="2019-02" db="EMBL/GenBank/DDBJ databases">
        <title>Complete Genome Sequence and Methylome Analysis of free living Spirochaetas.</title>
        <authorList>
            <person name="Fomenkov A."/>
            <person name="Dubinina G."/>
            <person name="Leshcheva N."/>
            <person name="Mikheeva N."/>
            <person name="Grabovich M."/>
            <person name="Vincze T."/>
            <person name="Roberts R.J."/>
        </authorList>
    </citation>
    <scope>NUCLEOTIDE SEQUENCE [LARGE SCALE GENOMIC DNA]</scope>
    <source>
        <strain evidence="5 6">K2</strain>
    </source>
</reference>
<accession>A0A5C1QNB6</accession>
<dbReference type="Pfam" id="PF02311">
    <property type="entry name" value="AraC_binding"/>
    <property type="match status" value="1"/>
</dbReference>
<gene>
    <name evidence="5" type="ORF">EXM22_16185</name>
</gene>
<dbReference type="AlphaFoldDB" id="A0A5C1QNB6"/>
<dbReference type="EMBL" id="CP036150">
    <property type="protein sequence ID" value="QEN09443.1"/>
    <property type="molecule type" value="Genomic_DNA"/>
</dbReference>
<dbReference type="Gene3D" id="1.10.10.60">
    <property type="entry name" value="Homeodomain-like"/>
    <property type="match status" value="2"/>
</dbReference>
<dbReference type="Gene3D" id="2.60.120.10">
    <property type="entry name" value="Jelly Rolls"/>
    <property type="match status" value="1"/>
</dbReference>
<feature type="domain" description="HTH araC/xylS-type" evidence="4">
    <location>
        <begin position="175"/>
        <end position="273"/>
    </location>
</feature>
<keyword evidence="2" id="KW-0238">DNA-binding</keyword>
<dbReference type="InterPro" id="IPR037923">
    <property type="entry name" value="HTH-like"/>
</dbReference>
<evidence type="ECO:0000256" key="2">
    <source>
        <dbReference type="ARBA" id="ARBA00023125"/>
    </source>
</evidence>
<evidence type="ECO:0000259" key="4">
    <source>
        <dbReference type="PROSITE" id="PS01124"/>
    </source>
</evidence>
<dbReference type="OrthoDB" id="328780at2"/>
<keyword evidence="3" id="KW-0804">Transcription</keyword>
<dbReference type="RefSeq" id="WP_149487518.1">
    <property type="nucleotide sequence ID" value="NZ_CP036150.1"/>
</dbReference>
<dbReference type="PANTHER" id="PTHR43280">
    <property type="entry name" value="ARAC-FAMILY TRANSCRIPTIONAL REGULATOR"/>
    <property type="match status" value="1"/>
</dbReference>
<evidence type="ECO:0000256" key="3">
    <source>
        <dbReference type="ARBA" id="ARBA00023163"/>
    </source>
</evidence>
<evidence type="ECO:0000313" key="6">
    <source>
        <dbReference type="Proteomes" id="UP000324209"/>
    </source>
</evidence>
<dbReference type="InterPro" id="IPR009057">
    <property type="entry name" value="Homeodomain-like_sf"/>
</dbReference>
<dbReference type="SUPFAM" id="SSF51215">
    <property type="entry name" value="Regulatory protein AraC"/>
    <property type="match status" value="1"/>
</dbReference>
<evidence type="ECO:0000256" key="1">
    <source>
        <dbReference type="ARBA" id="ARBA00023015"/>
    </source>
</evidence>
<dbReference type="PROSITE" id="PS00041">
    <property type="entry name" value="HTH_ARAC_FAMILY_1"/>
    <property type="match status" value="1"/>
</dbReference>
<dbReference type="GO" id="GO:0003700">
    <property type="term" value="F:DNA-binding transcription factor activity"/>
    <property type="evidence" value="ECO:0007669"/>
    <property type="project" value="InterPro"/>
</dbReference>
<proteinExistence type="predicted"/>
<protein>
    <submittedName>
        <fullName evidence="5">AraC family transcriptional regulator</fullName>
    </submittedName>
</protein>
<keyword evidence="1" id="KW-0805">Transcription regulation</keyword>
<dbReference type="SUPFAM" id="SSF46689">
    <property type="entry name" value="Homeodomain-like"/>
    <property type="match status" value="2"/>
</dbReference>
<sequence>MMISNYELHLIELILDQLFFKGDALERIDVLKVFNLRVPVHWRIEERTLGHFLFSVISGGRGQLFMDDEEYKLGPGSVYLIAPGKEHSISTDPKSLLEIHSVHFSLGDIVVESNCIYRMLLWNETRQYLDALKNSSYANYLPLDRYHSYAVKNSVLQILLMFRGCLMNLPKGEHNFISRLNELDGAADLTVKELAGVCGYTEKAFIRSFKKLYGTTPHQYMIKNKILQAEYLLLYSDFSIKEIASNLGYKDQYIFSKQFKKQTGCSPKGYREQLS</sequence>
<dbReference type="InterPro" id="IPR018062">
    <property type="entry name" value="HTH_AraC-typ_CS"/>
</dbReference>
<dbReference type="InterPro" id="IPR003313">
    <property type="entry name" value="AraC-bd"/>
</dbReference>
<name>A0A5C1QNB6_9SPIO</name>
<dbReference type="Proteomes" id="UP000324209">
    <property type="component" value="Chromosome"/>
</dbReference>